<keyword evidence="10" id="KW-1185">Reference proteome</keyword>
<keyword evidence="2" id="KW-1003">Cell membrane</keyword>
<dbReference type="EMBL" id="JACSPX010000003">
    <property type="protein sequence ID" value="MBD8012930.1"/>
    <property type="molecule type" value="Genomic_DNA"/>
</dbReference>
<evidence type="ECO:0000256" key="5">
    <source>
        <dbReference type="ARBA" id="ARBA00022989"/>
    </source>
</evidence>
<protein>
    <submittedName>
        <fullName evidence="9">FtsQ-type POTRA domain-containing protein</fullName>
    </submittedName>
</protein>
<sequence>MRSSEVWRAARARRKALRAEIRRFTQRSRRRRLAVWGSTAALVALVLGSMIAAYSPLFSVEKITVAGATSIDPAAVQRSLSDQIGAPLALVDADRVASALAEFPIIESYALEVRPPRELLVRIVERTPVGAIRDGDAYSVVDAAGVVLSTSAERPESTPELDITGGLDSAAFHSAGLVMRSLPADLRATVTQVRAASGDDVTLSLADGKTIVWGSEQDSARKAAVLVRLIAAAPQSSTFDVSSPTVPVVG</sequence>
<evidence type="ECO:0000256" key="1">
    <source>
        <dbReference type="ARBA" id="ARBA00004370"/>
    </source>
</evidence>
<evidence type="ECO:0000256" key="2">
    <source>
        <dbReference type="ARBA" id="ARBA00022475"/>
    </source>
</evidence>
<gene>
    <name evidence="9" type="ORF">H9633_11560</name>
</gene>
<dbReference type="PROSITE" id="PS51779">
    <property type="entry name" value="POTRA"/>
    <property type="match status" value="1"/>
</dbReference>
<dbReference type="PANTHER" id="PTHR37820:SF1">
    <property type="entry name" value="CELL DIVISION PROTEIN FTSQ"/>
    <property type="match status" value="1"/>
</dbReference>
<accession>A0ABR8W7D0</accession>
<dbReference type="InterPro" id="IPR013685">
    <property type="entry name" value="POTRA_FtsQ_type"/>
</dbReference>
<evidence type="ECO:0000256" key="7">
    <source>
        <dbReference type="ARBA" id="ARBA00023306"/>
    </source>
</evidence>
<reference evidence="9 10" key="1">
    <citation type="submission" date="2020-08" db="EMBL/GenBank/DDBJ databases">
        <title>A Genomic Blueprint of the Chicken Gut Microbiome.</title>
        <authorList>
            <person name="Gilroy R."/>
            <person name="Ravi A."/>
            <person name="Getino M."/>
            <person name="Pursley I."/>
            <person name="Horton D.L."/>
            <person name="Alikhan N.-F."/>
            <person name="Baker D."/>
            <person name="Gharbi K."/>
            <person name="Hall N."/>
            <person name="Watson M."/>
            <person name="Adriaenssens E.M."/>
            <person name="Foster-Nyarko E."/>
            <person name="Jarju S."/>
            <person name="Secka A."/>
            <person name="Antonio M."/>
            <person name="Oren A."/>
            <person name="Chaudhuri R."/>
            <person name="La Ragione R.M."/>
            <person name="Hildebrand F."/>
            <person name="Pallen M.J."/>
        </authorList>
    </citation>
    <scope>NUCLEOTIDE SEQUENCE [LARGE SCALE GENOMIC DNA]</scope>
    <source>
        <strain evidence="9 10">Re1</strain>
    </source>
</reference>
<evidence type="ECO:0000256" key="4">
    <source>
        <dbReference type="ARBA" id="ARBA00022692"/>
    </source>
</evidence>
<keyword evidence="4" id="KW-0812">Transmembrane</keyword>
<dbReference type="Pfam" id="PF08478">
    <property type="entry name" value="POTRA_1"/>
    <property type="match status" value="1"/>
</dbReference>
<keyword evidence="7" id="KW-0131">Cell cycle</keyword>
<evidence type="ECO:0000313" key="9">
    <source>
        <dbReference type="EMBL" id="MBD8012930.1"/>
    </source>
</evidence>
<keyword evidence="6" id="KW-0472">Membrane</keyword>
<feature type="domain" description="POTRA" evidence="8">
    <location>
        <begin position="58"/>
        <end position="126"/>
    </location>
</feature>
<dbReference type="InterPro" id="IPR034746">
    <property type="entry name" value="POTRA"/>
</dbReference>
<evidence type="ECO:0000259" key="8">
    <source>
        <dbReference type="PROSITE" id="PS51779"/>
    </source>
</evidence>
<dbReference type="Pfam" id="PF03799">
    <property type="entry name" value="FtsQ_DivIB_C"/>
    <property type="match status" value="1"/>
</dbReference>
<dbReference type="PANTHER" id="PTHR37820">
    <property type="entry name" value="CELL DIVISION PROTEIN DIVIB"/>
    <property type="match status" value="1"/>
</dbReference>
<comment type="caution">
    <text evidence="9">The sequence shown here is derived from an EMBL/GenBank/DDBJ whole genome shotgun (WGS) entry which is preliminary data.</text>
</comment>
<comment type="subcellular location">
    <subcellularLocation>
        <location evidence="1">Membrane</location>
    </subcellularLocation>
</comment>
<dbReference type="Gene3D" id="3.10.20.310">
    <property type="entry name" value="membrane protein fhac"/>
    <property type="match status" value="1"/>
</dbReference>
<keyword evidence="5" id="KW-1133">Transmembrane helix</keyword>
<keyword evidence="3" id="KW-0132">Cell division</keyword>
<dbReference type="Proteomes" id="UP000611521">
    <property type="component" value="Unassembled WGS sequence"/>
</dbReference>
<dbReference type="InterPro" id="IPR050487">
    <property type="entry name" value="FtsQ_DivIB"/>
</dbReference>
<name>A0ABR8W7D0_9MICO</name>
<evidence type="ECO:0000256" key="6">
    <source>
        <dbReference type="ARBA" id="ARBA00023136"/>
    </source>
</evidence>
<dbReference type="InterPro" id="IPR005548">
    <property type="entry name" value="Cell_div_FtsQ/DivIB_C"/>
</dbReference>
<evidence type="ECO:0000313" key="10">
    <source>
        <dbReference type="Proteomes" id="UP000611521"/>
    </source>
</evidence>
<evidence type="ECO:0000256" key="3">
    <source>
        <dbReference type="ARBA" id="ARBA00022618"/>
    </source>
</evidence>
<organism evidence="9 10">
    <name type="scientific">Microbacterium commune</name>
    <dbReference type="NCBI Taxonomy" id="2762219"/>
    <lineage>
        <taxon>Bacteria</taxon>
        <taxon>Bacillati</taxon>
        <taxon>Actinomycetota</taxon>
        <taxon>Actinomycetes</taxon>
        <taxon>Micrococcales</taxon>
        <taxon>Microbacteriaceae</taxon>
        <taxon>Microbacterium</taxon>
    </lineage>
</organism>
<proteinExistence type="predicted"/>